<dbReference type="SUPFAM" id="SSF51735">
    <property type="entry name" value="NAD(P)-binding Rossmann-fold domains"/>
    <property type="match status" value="1"/>
</dbReference>
<dbReference type="InterPro" id="IPR036291">
    <property type="entry name" value="NAD(P)-bd_dom_sf"/>
</dbReference>
<evidence type="ECO:0000259" key="1">
    <source>
        <dbReference type="Pfam" id="PF01370"/>
    </source>
</evidence>
<evidence type="ECO:0000313" key="3">
    <source>
        <dbReference type="Proteomes" id="UP000694395"/>
    </source>
</evidence>
<dbReference type="PANTHER" id="PTHR42687:SF5">
    <property type="entry name" value="L-THREONINE 3-DEHYDROGENASE, MITOCHONDRIAL-LIKE"/>
    <property type="match status" value="1"/>
</dbReference>
<keyword evidence="3" id="KW-1185">Reference proteome</keyword>
<dbReference type="Pfam" id="PF01370">
    <property type="entry name" value="Epimerase"/>
    <property type="match status" value="1"/>
</dbReference>
<dbReference type="Proteomes" id="UP000694395">
    <property type="component" value="Chromosome 19"/>
</dbReference>
<dbReference type="GeneTree" id="ENSGT00940000166051"/>
<name>A0A8K9X1P2_ONCMY</name>
<dbReference type="GO" id="GO:0008743">
    <property type="term" value="F:L-threonine 3-dehydrogenase activity"/>
    <property type="evidence" value="ECO:0007669"/>
    <property type="project" value="TreeGrafter"/>
</dbReference>
<proteinExistence type="predicted"/>
<accession>A0A8K9X1P2</accession>
<dbReference type="InterPro" id="IPR051225">
    <property type="entry name" value="NAD(P)_epim/dehydratase"/>
</dbReference>
<dbReference type="Gene3D" id="3.40.50.720">
    <property type="entry name" value="NAD(P)-binding Rossmann-like Domain"/>
    <property type="match status" value="1"/>
</dbReference>
<reference evidence="2" key="2">
    <citation type="submission" date="2025-08" db="UniProtKB">
        <authorList>
            <consortium name="Ensembl"/>
        </authorList>
    </citation>
    <scope>IDENTIFICATION</scope>
</reference>
<gene>
    <name evidence="2" type="primary">LOC110498016</name>
</gene>
<evidence type="ECO:0000313" key="2">
    <source>
        <dbReference type="Ensembl" id="ENSOMYP00000126566.1"/>
    </source>
</evidence>
<dbReference type="AlphaFoldDB" id="A0A8K9X1P2"/>
<reference evidence="2" key="3">
    <citation type="submission" date="2025-09" db="UniProtKB">
        <authorList>
            <consortium name="Ensembl"/>
        </authorList>
    </citation>
    <scope>IDENTIFICATION</scope>
</reference>
<dbReference type="PANTHER" id="PTHR42687">
    <property type="entry name" value="L-THREONINE 3-DEHYDROGENASE"/>
    <property type="match status" value="1"/>
</dbReference>
<dbReference type="InterPro" id="IPR001509">
    <property type="entry name" value="Epimerase_deHydtase"/>
</dbReference>
<dbReference type="GO" id="GO:0006567">
    <property type="term" value="P:L-threonine catabolic process"/>
    <property type="evidence" value="ECO:0007669"/>
    <property type="project" value="TreeGrafter"/>
</dbReference>
<reference evidence="2" key="1">
    <citation type="submission" date="2020-07" db="EMBL/GenBank/DDBJ databases">
        <title>A long reads based de novo assembly of the rainbow trout Arlee double haploid line genome.</title>
        <authorList>
            <person name="Gao G."/>
            <person name="Palti Y."/>
        </authorList>
    </citation>
    <scope>NUCLEOTIDE SEQUENCE [LARGE SCALE GENOMIC DNA]</scope>
</reference>
<organism evidence="2 3">
    <name type="scientific">Oncorhynchus mykiss</name>
    <name type="common">Rainbow trout</name>
    <name type="synonym">Salmo gairdneri</name>
    <dbReference type="NCBI Taxonomy" id="8022"/>
    <lineage>
        <taxon>Eukaryota</taxon>
        <taxon>Metazoa</taxon>
        <taxon>Chordata</taxon>
        <taxon>Craniata</taxon>
        <taxon>Vertebrata</taxon>
        <taxon>Euteleostomi</taxon>
        <taxon>Actinopterygii</taxon>
        <taxon>Neopterygii</taxon>
        <taxon>Teleostei</taxon>
        <taxon>Protacanthopterygii</taxon>
        <taxon>Salmoniformes</taxon>
        <taxon>Salmonidae</taxon>
        <taxon>Salmoninae</taxon>
        <taxon>Oncorhynchus</taxon>
    </lineage>
</organism>
<protein>
    <submittedName>
        <fullName evidence="2">L-threonine dehydrogenase 2</fullName>
    </submittedName>
</protein>
<dbReference type="Ensembl" id="ENSOMYT00000131666.1">
    <property type="protein sequence ID" value="ENSOMYP00000126566.1"/>
    <property type="gene ID" value="ENSOMYG00000032155.2"/>
</dbReference>
<feature type="domain" description="NAD-dependent epimerase/dehydratase" evidence="1">
    <location>
        <begin position="83"/>
        <end position="278"/>
    </location>
</feature>
<sequence>MRRINCIKNKVVHSVYSIYVYPTMGKPEMLVWFTHYNFGKKYSVQLSLFLYSLFSVSEHLYKITNPILSLKVLSNSLSLFSSPSGPFVYADVLDFKNLRELVVNNRITWLVHYSALLSVVGEANVALARKINITGLHNVLDLALESCLRLFVPSTIGAFGPSSPRDPAPDLCVQRPRTIYGVSKVHGELMGEYLHHKYGLDFRCLRYPGVISANTQPGGGTTDYAVQIFHDALSTGHHECYLRADTRLPMMHVGDCHRATVEFMQAPECQLSLRTYNIDAMSFTPEEVATEIRKHLPHLKVTYNPDSVRQTIGMFIVQPSGVSDVLCSVIELQDVSFEISHSRSIWKVFSFIVYRVDINK</sequence>